<dbReference type="GO" id="GO:0051287">
    <property type="term" value="F:NAD binding"/>
    <property type="evidence" value="ECO:0007669"/>
    <property type="project" value="InterPro"/>
</dbReference>
<keyword evidence="2 4" id="KW-0560">Oxidoreductase</keyword>
<evidence type="ECO:0000256" key="2">
    <source>
        <dbReference type="ARBA" id="ARBA00023002"/>
    </source>
</evidence>
<keyword evidence="3" id="KW-0520">NAD</keyword>
<evidence type="ECO:0000259" key="6">
    <source>
        <dbReference type="Pfam" id="PF02826"/>
    </source>
</evidence>
<dbReference type="GO" id="GO:0030267">
    <property type="term" value="F:glyoxylate reductase (NADPH) activity"/>
    <property type="evidence" value="ECO:0007669"/>
    <property type="project" value="TreeGrafter"/>
</dbReference>
<organism evidence="7 8">
    <name type="scientific">Sphingomonas panacis</name>
    <dbReference type="NCBI Taxonomy" id="1560345"/>
    <lineage>
        <taxon>Bacteria</taxon>
        <taxon>Pseudomonadati</taxon>
        <taxon>Pseudomonadota</taxon>
        <taxon>Alphaproteobacteria</taxon>
        <taxon>Sphingomonadales</taxon>
        <taxon>Sphingomonadaceae</taxon>
        <taxon>Sphingomonas</taxon>
    </lineage>
</organism>
<evidence type="ECO:0000259" key="5">
    <source>
        <dbReference type="Pfam" id="PF00389"/>
    </source>
</evidence>
<feature type="domain" description="D-isomer specific 2-hydroxyacid dehydrogenase NAD-binding" evidence="6">
    <location>
        <begin position="117"/>
        <end position="295"/>
    </location>
</feature>
<evidence type="ECO:0000313" key="7">
    <source>
        <dbReference type="EMBL" id="AOH83119.1"/>
    </source>
</evidence>
<dbReference type="AlphaFoldDB" id="A0A1B3Z6S3"/>
<dbReference type="EMBL" id="CP014168">
    <property type="protein sequence ID" value="AOH83119.1"/>
    <property type="molecule type" value="Genomic_DNA"/>
</dbReference>
<dbReference type="SUPFAM" id="SSF52283">
    <property type="entry name" value="Formate/glycerate dehydrogenase catalytic domain-like"/>
    <property type="match status" value="1"/>
</dbReference>
<dbReference type="KEGG" id="span:AWL63_03155"/>
<dbReference type="OrthoDB" id="9793626at2"/>
<dbReference type="PANTHER" id="PTHR10996:SF283">
    <property type="entry name" value="GLYOXYLATE_HYDROXYPYRUVATE REDUCTASE B"/>
    <property type="match status" value="1"/>
</dbReference>
<evidence type="ECO:0000313" key="8">
    <source>
        <dbReference type="Proteomes" id="UP000094256"/>
    </source>
</evidence>
<evidence type="ECO:0000256" key="3">
    <source>
        <dbReference type="ARBA" id="ARBA00023027"/>
    </source>
</evidence>
<dbReference type="PROSITE" id="PS00670">
    <property type="entry name" value="D_2_HYDROXYACID_DH_2"/>
    <property type="match status" value="1"/>
</dbReference>
<dbReference type="Gene3D" id="3.40.50.720">
    <property type="entry name" value="NAD(P)-binding Rossmann-like Domain"/>
    <property type="match status" value="2"/>
</dbReference>
<dbReference type="RefSeq" id="WP_069203704.1">
    <property type="nucleotide sequence ID" value="NZ_CP014168.1"/>
</dbReference>
<dbReference type="Pfam" id="PF00389">
    <property type="entry name" value="2-Hacid_dh"/>
    <property type="match status" value="1"/>
</dbReference>
<feature type="domain" description="D-isomer specific 2-hydroxyacid dehydrogenase catalytic" evidence="5">
    <location>
        <begin position="16"/>
        <end position="326"/>
    </location>
</feature>
<dbReference type="InterPro" id="IPR029753">
    <property type="entry name" value="D-isomer_DH_CS"/>
</dbReference>
<proteinExistence type="inferred from homology"/>
<dbReference type="InterPro" id="IPR050223">
    <property type="entry name" value="D-isomer_2-hydroxyacid_DH"/>
</dbReference>
<keyword evidence="8" id="KW-1185">Reference proteome</keyword>
<dbReference type="Pfam" id="PF02826">
    <property type="entry name" value="2-Hacid_dh_C"/>
    <property type="match status" value="1"/>
</dbReference>
<evidence type="ECO:0000256" key="4">
    <source>
        <dbReference type="RuleBase" id="RU003719"/>
    </source>
</evidence>
<protein>
    <submittedName>
        <fullName evidence="7">D-glycerate dehydrogenase</fullName>
    </submittedName>
</protein>
<name>A0A1B3Z6S3_9SPHN</name>
<gene>
    <name evidence="7" type="ORF">AWL63_03155</name>
</gene>
<dbReference type="GO" id="GO:0016618">
    <property type="term" value="F:hydroxypyruvate reductase [NAD(P)H] activity"/>
    <property type="evidence" value="ECO:0007669"/>
    <property type="project" value="TreeGrafter"/>
</dbReference>
<dbReference type="InterPro" id="IPR036291">
    <property type="entry name" value="NAD(P)-bd_dom_sf"/>
</dbReference>
<accession>A0A1B3Z6S3</accession>
<dbReference type="GO" id="GO:0005829">
    <property type="term" value="C:cytosol"/>
    <property type="evidence" value="ECO:0007669"/>
    <property type="project" value="TreeGrafter"/>
</dbReference>
<dbReference type="PANTHER" id="PTHR10996">
    <property type="entry name" value="2-HYDROXYACID DEHYDROGENASE-RELATED"/>
    <property type="match status" value="1"/>
</dbReference>
<dbReference type="InterPro" id="IPR006139">
    <property type="entry name" value="D-isomer_2_OHA_DH_cat_dom"/>
</dbReference>
<dbReference type="PROSITE" id="PS00671">
    <property type="entry name" value="D_2_HYDROXYACID_DH_3"/>
    <property type="match status" value="1"/>
</dbReference>
<comment type="similarity">
    <text evidence="1 4">Belongs to the D-isomer specific 2-hydroxyacid dehydrogenase family.</text>
</comment>
<dbReference type="FunFam" id="3.40.50.720:FF:000203">
    <property type="entry name" value="D-3-phosphoglycerate dehydrogenase (SerA)"/>
    <property type="match status" value="1"/>
</dbReference>
<reference evidence="7 8" key="1">
    <citation type="submission" date="2016-01" db="EMBL/GenBank/DDBJ databases">
        <title>Complete genome and mega plasmid sequence of Sphingomonas panacis DCY99 elicits systemic resistance in rice to Xanthomonas oryzae.</title>
        <authorList>
            <person name="Kim Y.J."/>
            <person name="Yang D.C."/>
            <person name="Sing P."/>
        </authorList>
    </citation>
    <scope>NUCLEOTIDE SEQUENCE [LARGE SCALE GENOMIC DNA]</scope>
    <source>
        <strain evidence="7 8">DCY99</strain>
    </source>
</reference>
<dbReference type="STRING" id="1560345.AWL63_03155"/>
<sequence>MTGNTAPRPRVRVTRRLPEAVEARLAAGYDVVFNVEDRALTAHELRSALTDFDAVVPTITDRIDAALIATEGCRARILANYGAGVEHIDLAAARAAGVAVSNTPGALTEATAELAILLMLMAARRAGEGERELRAGDWTGWRPTHLVGQSLVGRTLGLIGFGRIAQRTAARALGLGMTIRYFSRSAAAPEIEASLAATRIASAEALVESADVISLHIPGGADTHHFVDADLLARAKPTAILVNTARGSVIDEAALVAALAEGRIAAVGLDVYEREPAVSSGLLDSPRAVLLPHLGSATLDARTAMGMQAIDNLDAFFAGGEMPDRVV</sequence>
<evidence type="ECO:0000256" key="1">
    <source>
        <dbReference type="ARBA" id="ARBA00005854"/>
    </source>
</evidence>
<dbReference type="Proteomes" id="UP000094256">
    <property type="component" value="Chromosome"/>
</dbReference>
<dbReference type="CDD" id="cd05301">
    <property type="entry name" value="GDH"/>
    <property type="match status" value="1"/>
</dbReference>
<dbReference type="InterPro" id="IPR006140">
    <property type="entry name" value="D-isomer_DH_NAD-bd"/>
</dbReference>
<dbReference type="SUPFAM" id="SSF51735">
    <property type="entry name" value="NAD(P)-binding Rossmann-fold domains"/>
    <property type="match status" value="1"/>
</dbReference>